<proteinExistence type="predicted"/>
<evidence type="ECO:0000313" key="1">
    <source>
        <dbReference type="EMBL" id="PHJ96021.1"/>
    </source>
</evidence>
<evidence type="ECO:0000313" key="2">
    <source>
        <dbReference type="Proteomes" id="UP000222310"/>
    </source>
</evidence>
<reference evidence="1 2" key="1">
    <citation type="submission" date="2015-02" db="EMBL/GenBank/DDBJ databases">
        <title>Nostoc linckia genome annotation.</title>
        <authorList>
            <person name="Zhou Z."/>
        </authorList>
    </citation>
    <scope>NUCLEOTIDE SEQUENCE [LARGE SCALE GENOMIC DNA]</scope>
    <source>
        <strain evidence="2">z8</strain>
    </source>
</reference>
<comment type="caution">
    <text evidence="1">The sequence shown here is derived from an EMBL/GenBank/DDBJ whole genome shotgun (WGS) entry which is preliminary data.</text>
</comment>
<accession>A0A9Q5Z6H8</accession>
<sequence>MSGDEGDGEVGGVGMREMGRWGNEGIGKCGECGECGECGGKDFFLILPHLPPLPHFLLAPCPMPHAPCPIHQYQFSTK</sequence>
<name>A0A9Q5Z6H8_NOSLI</name>
<organism evidence="1 2">
    <name type="scientific">Nostoc linckia z8</name>
    <dbReference type="NCBI Taxonomy" id="1628746"/>
    <lineage>
        <taxon>Bacteria</taxon>
        <taxon>Bacillati</taxon>
        <taxon>Cyanobacteriota</taxon>
        <taxon>Cyanophyceae</taxon>
        <taxon>Nostocales</taxon>
        <taxon>Nostocaceae</taxon>
        <taxon>Nostoc</taxon>
    </lineage>
</organism>
<dbReference type="AlphaFoldDB" id="A0A9Q5Z6H8"/>
<dbReference type="EMBL" id="LAHD01000134">
    <property type="protein sequence ID" value="PHJ96021.1"/>
    <property type="molecule type" value="Genomic_DNA"/>
</dbReference>
<dbReference type="Proteomes" id="UP000222310">
    <property type="component" value="Unassembled WGS sequence"/>
</dbReference>
<gene>
    <name evidence="1" type="ORF">VF08_30935</name>
</gene>
<protein>
    <submittedName>
        <fullName evidence="1">Uncharacterized protein</fullName>
    </submittedName>
</protein>